<dbReference type="Proteomes" id="UP000066480">
    <property type="component" value="Chromosome"/>
</dbReference>
<sequence length="587" mass="63472">MTRELTAPAGAARLADRRPRWVELSTRSWRGVPIRVWLLVALVTAPLVFFTARFLLDGWLPQGDEAIMAVRARDVWSSHPPLSGMRSTSGLSAPGVAAHHPGPMQFYVLAPLFALTGWWLGSLLVTSLLVTAGFAATAIVAAHRAAGWGAAVVAATVVLAMERLFGEHIVLPWNVWQPTVGLLAVLFLAWRLVLGQLTAMVPYVVCASYVAQGHILFLPVVGLVTASLTVIGLVRWRRKREAYWPIPGYRPSTRQAAWRRRGWITCAVVVLCWLPVLIETMVITPNNVHELLALGTSDEGKPKVGLELGLGFVLSCFVPLADNPVTNVYTHASALQLSLSVLVVVLAVLTLVLPRAYVRRCRLAPVRPGVALGLLSSLPVIWMASSVREELQIAYSVFAIAAALLVTGLVAWWLYRVGVRYVTASVRGVPVAPAAAGVGIALVLMLVSPSFLSGAAMGNYDGDVDRAARVTTAVRSRIASEGLQGRAVAVEVPGRLAWFSLGSAVTAGLTVDGHQVYFDVLWGGLPQDDDHRRLRNAPTDAVKVIIRDRVRGEAWNRHPVPPHPTAVLPFTFVIGPQTVDVEVLIQR</sequence>
<evidence type="ECO:0000256" key="1">
    <source>
        <dbReference type="SAM" id="Phobius"/>
    </source>
</evidence>
<dbReference type="OrthoDB" id="4871879at2"/>
<dbReference type="RefSeq" id="WP_052596105.1">
    <property type="nucleotide sequence ID" value="NZ_CP011112.1"/>
</dbReference>
<feature type="transmembrane region" description="Helical" evidence="1">
    <location>
        <begin position="106"/>
        <end position="139"/>
    </location>
</feature>
<keyword evidence="1" id="KW-1133">Transmembrane helix</keyword>
<feature type="transmembrane region" description="Helical" evidence="1">
    <location>
        <begin position="213"/>
        <end position="234"/>
    </location>
</feature>
<evidence type="ECO:0000313" key="2">
    <source>
        <dbReference type="EMBL" id="AKU18367.1"/>
    </source>
</evidence>
<name>A0A0K1JNS1_9MICO</name>
<protein>
    <recommendedName>
        <fullName evidence="4">Glycosyltransferase RgtA/B/C/D-like domain-containing protein</fullName>
    </recommendedName>
</protein>
<feature type="transmembrane region" description="Helical" evidence="1">
    <location>
        <begin position="262"/>
        <end position="283"/>
    </location>
</feature>
<dbReference type="EMBL" id="CP011112">
    <property type="protein sequence ID" value="AKU18367.1"/>
    <property type="molecule type" value="Genomic_DNA"/>
</dbReference>
<gene>
    <name evidence="2" type="ORF">VV02_25165</name>
</gene>
<keyword evidence="1" id="KW-0472">Membrane</keyword>
<keyword evidence="3" id="KW-1185">Reference proteome</keyword>
<feature type="transmembrane region" description="Helical" evidence="1">
    <location>
        <begin position="173"/>
        <end position="193"/>
    </location>
</feature>
<reference evidence="2 3" key="1">
    <citation type="submission" date="2015-03" db="EMBL/GenBank/DDBJ databases">
        <title>Luteipulveratus halotolerans sp. nov., a novel actinobacterium (Dermacoccaceae) from Sarawak, Malaysia.</title>
        <authorList>
            <person name="Juboi H."/>
            <person name="Basik A."/>
            <person name="Shamsul S.S."/>
            <person name="Arnold P."/>
            <person name="Schmitt E.K."/>
            <person name="Sanglier J.-J."/>
            <person name="Yeo T."/>
        </authorList>
    </citation>
    <scope>NUCLEOTIDE SEQUENCE [LARGE SCALE GENOMIC DNA]</scope>
    <source>
        <strain evidence="2 3">MN07-A0370</strain>
    </source>
</reference>
<feature type="transmembrane region" description="Helical" evidence="1">
    <location>
        <begin position="34"/>
        <end position="56"/>
    </location>
</feature>
<organism evidence="2 3">
    <name type="scientific">Luteipulveratus mongoliensis</name>
    <dbReference type="NCBI Taxonomy" id="571913"/>
    <lineage>
        <taxon>Bacteria</taxon>
        <taxon>Bacillati</taxon>
        <taxon>Actinomycetota</taxon>
        <taxon>Actinomycetes</taxon>
        <taxon>Micrococcales</taxon>
        <taxon>Dermacoccaceae</taxon>
        <taxon>Luteipulveratus</taxon>
    </lineage>
</organism>
<keyword evidence="1" id="KW-0812">Transmembrane</keyword>
<feature type="transmembrane region" description="Helical" evidence="1">
    <location>
        <begin position="393"/>
        <end position="415"/>
    </location>
</feature>
<accession>A0A0K1JNS1</accession>
<evidence type="ECO:0000313" key="3">
    <source>
        <dbReference type="Proteomes" id="UP000066480"/>
    </source>
</evidence>
<feature type="transmembrane region" description="Helical" evidence="1">
    <location>
        <begin position="337"/>
        <end position="358"/>
    </location>
</feature>
<feature type="transmembrane region" description="Helical" evidence="1">
    <location>
        <begin position="145"/>
        <end position="161"/>
    </location>
</feature>
<feature type="transmembrane region" description="Helical" evidence="1">
    <location>
        <begin position="370"/>
        <end position="387"/>
    </location>
</feature>
<dbReference type="KEGG" id="lmoi:VV02_25165"/>
<proteinExistence type="predicted"/>
<dbReference type="AlphaFoldDB" id="A0A0K1JNS1"/>
<evidence type="ECO:0008006" key="4">
    <source>
        <dbReference type="Google" id="ProtNLM"/>
    </source>
</evidence>
<feature type="transmembrane region" description="Helical" evidence="1">
    <location>
        <begin position="427"/>
        <end position="447"/>
    </location>
</feature>